<dbReference type="EMBL" id="CAJGYO010000019">
    <property type="protein sequence ID" value="CAD6340043.1"/>
    <property type="molecule type" value="Genomic_DNA"/>
</dbReference>
<sequence>MSPKVMLQLVVFSLVFTMFTAHQARGEKDCYQQRDLVKRDCDKTIKINEPYKPPTAECIGAVKLSDMVCICRILTPDDEKEISVPKLLRLAEECNRPVPVGSKCGYVKSDMNFVS</sequence>
<keyword evidence="4" id="KW-1185">Reference proteome</keyword>
<evidence type="ECO:0000256" key="1">
    <source>
        <dbReference type="SAM" id="SignalP"/>
    </source>
</evidence>
<comment type="caution">
    <text evidence="3">The sequence shown here is derived from an EMBL/GenBank/DDBJ whole genome shotgun (WGS) entry which is preliminary data.</text>
</comment>
<keyword evidence="1" id="KW-0732">Signal</keyword>
<dbReference type="Pfam" id="PF14368">
    <property type="entry name" value="LTP_2"/>
    <property type="match status" value="1"/>
</dbReference>
<dbReference type="InterPro" id="IPR016140">
    <property type="entry name" value="Bifunc_inhib/LTP/seed_store"/>
</dbReference>
<evidence type="ECO:0000313" key="4">
    <source>
        <dbReference type="Proteomes" id="UP000604825"/>
    </source>
</evidence>
<feature type="signal peptide" evidence="1">
    <location>
        <begin position="1"/>
        <end position="26"/>
    </location>
</feature>
<evidence type="ECO:0000313" key="3">
    <source>
        <dbReference type="EMBL" id="CAD6340043.1"/>
    </source>
</evidence>
<organism evidence="3 4">
    <name type="scientific">Miscanthus lutarioriparius</name>
    <dbReference type="NCBI Taxonomy" id="422564"/>
    <lineage>
        <taxon>Eukaryota</taxon>
        <taxon>Viridiplantae</taxon>
        <taxon>Streptophyta</taxon>
        <taxon>Embryophyta</taxon>
        <taxon>Tracheophyta</taxon>
        <taxon>Spermatophyta</taxon>
        <taxon>Magnoliopsida</taxon>
        <taxon>Liliopsida</taxon>
        <taxon>Poales</taxon>
        <taxon>Poaceae</taxon>
        <taxon>PACMAD clade</taxon>
        <taxon>Panicoideae</taxon>
        <taxon>Andropogonodae</taxon>
        <taxon>Andropogoneae</taxon>
        <taxon>Saccharinae</taxon>
        <taxon>Miscanthus</taxon>
    </lineage>
</organism>
<gene>
    <name evidence="3" type="ORF">NCGR_LOCUS64141</name>
</gene>
<dbReference type="InterPro" id="IPR036312">
    <property type="entry name" value="Bifun_inhib/LTP/seed_sf"/>
</dbReference>
<dbReference type="Proteomes" id="UP000604825">
    <property type="component" value="Unassembled WGS sequence"/>
</dbReference>
<evidence type="ECO:0000259" key="2">
    <source>
        <dbReference type="Pfam" id="PF14368"/>
    </source>
</evidence>
<reference evidence="3" key="1">
    <citation type="submission" date="2020-10" db="EMBL/GenBank/DDBJ databases">
        <authorList>
            <person name="Han B."/>
            <person name="Lu T."/>
            <person name="Zhao Q."/>
            <person name="Huang X."/>
            <person name="Zhao Y."/>
        </authorList>
    </citation>
    <scope>NUCLEOTIDE SEQUENCE</scope>
</reference>
<proteinExistence type="predicted"/>
<accession>A0A811SFJ3</accession>
<dbReference type="PANTHER" id="PTHR33286">
    <property type="entry name" value="BIFUNCTIONAL INHIBITOR/LIPID-TRANSFER PROTEIN/SEED STORAGE 2S ALBUMIN SUPERFAMILY PROTEIN"/>
    <property type="match status" value="1"/>
</dbReference>
<feature type="domain" description="Bifunctional inhibitor/plant lipid transfer protein/seed storage helical" evidence="2">
    <location>
        <begin position="11"/>
        <end position="104"/>
    </location>
</feature>
<feature type="chain" id="PRO_5032943766" description="Bifunctional inhibitor/plant lipid transfer protein/seed storage helical domain-containing protein" evidence="1">
    <location>
        <begin position="27"/>
        <end position="115"/>
    </location>
</feature>
<name>A0A811SFJ3_9POAL</name>
<dbReference type="PANTHER" id="PTHR33286:SF44">
    <property type="entry name" value="5A2 PROTEIN"/>
    <property type="match status" value="1"/>
</dbReference>
<dbReference type="OrthoDB" id="654726at2759"/>
<dbReference type="AlphaFoldDB" id="A0A811SFJ3"/>
<dbReference type="Gene3D" id="1.10.110.10">
    <property type="entry name" value="Plant lipid-transfer and hydrophobic proteins"/>
    <property type="match status" value="1"/>
</dbReference>
<protein>
    <recommendedName>
        <fullName evidence="2">Bifunctional inhibitor/plant lipid transfer protein/seed storage helical domain-containing protein</fullName>
    </recommendedName>
</protein>